<dbReference type="AlphaFoldDB" id="A0A1B2EM36"/>
<dbReference type="KEGG" id="moc:BB934_24810"/>
<organism evidence="2">
    <name type="scientific">Microvirga ossetica</name>
    <dbReference type="NCBI Taxonomy" id="1882682"/>
    <lineage>
        <taxon>Bacteria</taxon>
        <taxon>Pseudomonadati</taxon>
        <taxon>Pseudomonadota</taxon>
        <taxon>Alphaproteobacteria</taxon>
        <taxon>Hyphomicrobiales</taxon>
        <taxon>Methylobacteriaceae</taxon>
        <taxon>Microvirga</taxon>
    </lineage>
</organism>
<proteinExistence type="predicted"/>
<dbReference type="Pfam" id="PF14864">
    <property type="entry name" value="Alkyl_sulf_C"/>
    <property type="match status" value="1"/>
</dbReference>
<protein>
    <recommendedName>
        <fullName evidence="1">Alkyl sulfatase C-terminal domain-containing protein</fullName>
    </recommendedName>
</protein>
<feature type="domain" description="Alkyl sulfatase C-terminal" evidence="1">
    <location>
        <begin position="1"/>
        <end position="53"/>
    </location>
</feature>
<dbReference type="EMBL" id="CP016616">
    <property type="protein sequence ID" value="ANY81045.1"/>
    <property type="molecule type" value="Genomic_DNA"/>
</dbReference>
<name>A0A1B2EM36_9HYPH</name>
<dbReference type="Gene3D" id="3.30.1050.10">
    <property type="entry name" value="SCP2 sterol-binding domain"/>
    <property type="match status" value="1"/>
</dbReference>
<sequence>MPLGTLFDHIGVRLNDGPTSGKSLVPNVIFADLNKQHDFAVENGTLNDSTESAANSGARS</sequence>
<evidence type="ECO:0000259" key="1">
    <source>
        <dbReference type="Pfam" id="PF14864"/>
    </source>
</evidence>
<accession>A0A1B2EM36</accession>
<dbReference type="RefSeq" id="WP_099512115.1">
    <property type="nucleotide sequence ID" value="NZ_CP016616.1"/>
</dbReference>
<gene>
    <name evidence="2" type="ORF">BB934_24810</name>
</gene>
<dbReference type="InterPro" id="IPR036527">
    <property type="entry name" value="SCP2_sterol-bd_dom_sf"/>
</dbReference>
<evidence type="ECO:0000313" key="2">
    <source>
        <dbReference type="EMBL" id="ANY81045.1"/>
    </source>
</evidence>
<dbReference type="InterPro" id="IPR029229">
    <property type="entry name" value="Alkyl_sulf_C"/>
</dbReference>
<reference evidence="2" key="1">
    <citation type="submission" date="2016-07" db="EMBL/GenBank/DDBJ databases">
        <title>Microvirga ossetica sp. nov. a new species of rhizobia isolated from root nodules of the legume species Vicia alpestris Steven originated from North Ossetia region in the Caucasus.</title>
        <authorList>
            <person name="Safronova V.I."/>
            <person name="Kuznetsova I.G."/>
            <person name="Sazanova A.L."/>
            <person name="Belimov A."/>
            <person name="Andronov E."/>
            <person name="Osledkin Y.S."/>
            <person name="Onishchuk O.P."/>
            <person name="Kurchak O.N."/>
            <person name="Shaposhnikov A.I."/>
            <person name="Willems A."/>
            <person name="Tikhonovich I.A."/>
        </authorList>
    </citation>
    <scope>NUCLEOTIDE SEQUENCE [LARGE SCALE GENOMIC DNA]</scope>
    <source>
        <strain evidence="2">V5/3M</strain>
    </source>
</reference>
<dbReference type="SUPFAM" id="SSF55718">
    <property type="entry name" value="SCP-like"/>
    <property type="match status" value="1"/>
</dbReference>